<name>A0A1F6XMP4_9BACT</name>
<dbReference type="EMBL" id="MFVE01000005">
    <property type="protein sequence ID" value="OGI95417.1"/>
    <property type="molecule type" value="Genomic_DNA"/>
</dbReference>
<sequence>MKTITCQSLSDTLRFDLVMGDPNTILTIGGFLFSQMSGRHPKIESKVLIDRVALVALLQSQIQCNKEGGRNLILRTSRGTLRGYVHAISIGDKDELVIDFNFESYAPLEGELEERLGIGYSIIWARNKQESDEAREAVYFPELWERRQEPLPFFPA</sequence>
<comment type="caution">
    <text evidence="1">The sequence shown here is derived from an EMBL/GenBank/DDBJ whole genome shotgun (WGS) entry which is preliminary data.</text>
</comment>
<dbReference type="AlphaFoldDB" id="A0A1F6XMP4"/>
<proteinExistence type="predicted"/>
<dbReference type="STRING" id="1801780.A2917_02550"/>
<evidence type="ECO:0000313" key="1">
    <source>
        <dbReference type="EMBL" id="OGI95417.1"/>
    </source>
</evidence>
<accession>A0A1F6XMP4</accession>
<reference evidence="1 2" key="1">
    <citation type="journal article" date="2016" name="Nat. Commun.">
        <title>Thousands of microbial genomes shed light on interconnected biogeochemical processes in an aquifer system.</title>
        <authorList>
            <person name="Anantharaman K."/>
            <person name="Brown C.T."/>
            <person name="Hug L.A."/>
            <person name="Sharon I."/>
            <person name="Castelle C.J."/>
            <person name="Probst A.J."/>
            <person name="Thomas B.C."/>
            <person name="Singh A."/>
            <person name="Wilkins M.J."/>
            <person name="Karaoz U."/>
            <person name="Brodie E.L."/>
            <person name="Williams K.H."/>
            <person name="Hubbard S.S."/>
            <person name="Banfield J.F."/>
        </authorList>
    </citation>
    <scope>NUCLEOTIDE SEQUENCE [LARGE SCALE GENOMIC DNA]</scope>
</reference>
<gene>
    <name evidence="1" type="ORF">A2917_02550</name>
</gene>
<evidence type="ECO:0000313" key="2">
    <source>
        <dbReference type="Proteomes" id="UP000178104"/>
    </source>
</evidence>
<dbReference type="Proteomes" id="UP000178104">
    <property type="component" value="Unassembled WGS sequence"/>
</dbReference>
<organism evidence="1 2">
    <name type="scientific">Candidatus Nomurabacteria bacterium RIFCSPLOWO2_01_FULL_42_17</name>
    <dbReference type="NCBI Taxonomy" id="1801780"/>
    <lineage>
        <taxon>Bacteria</taxon>
        <taxon>Candidatus Nomuraibacteriota</taxon>
    </lineage>
</organism>
<protein>
    <submittedName>
        <fullName evidence="1">Uncharacterized protein</fullName>
    </submittedName>
</protein>